<dbReference type="SMART" id="SM00640">
    <property type="entry name" value="Glyco_32"/>
    <property type="match status" value="1"/>
</dbReference>
<comment type="caution">
    <text evidence="8">The sequence shown here is derived from an EMBL/GenBank/DDBJ whole genome shotgun (WGS) entry which is preliminary data.</text>
</comment>
<name>A0ABV6JQJ7_9PROT</name>
<dbReference type="InterPro" id="IPR013148">
    <property type="entry name" value="Glyco_hydro_32_N"/>
</dbReference>
<evidence type="ECO:0000256" key="1">
    <source>
        <dbReference type="ARBA" id="ARBA00009902"/>
    </source>
</evidence>
<dbReference type="InterPro" id="IPR001362">
    <property type="entry name" value="Glyco_hydro_32"/>
</dbReference>
<keyword evidence="6" id="KW-0732">Signal</keyword>
<evidence type="ECO:0000256" key="2">
    <source>
        <dbReference type="ARBA" id="ARBA00012758"/>
    </source>
</evidence>
<feature type="domain" description="Glycosyl hydrolase family 32 N-terminal" evidence="7">
    <location>
        <begin position="469"/>
        <end position="775"/>
    </location>
</feature>
<feature type="region of interest" description="Disordered" evidence="5">
    <location>
        <begin position="432"/>
        <end position="483"/>
    </location>
</feature>
<dbReference type="GO" id="GO:0016787">
    <property type="term" value="F:hydrolase activity"/>
    <property type="evidence" value="ECO:0007669"/>
    <property type="project" value="UniProtKB-KW"/>
</dbReference>
<dbReference type="EC" id="3.2.1.26" evidence="2"/>
<reference evidence="8 9" key="1">
    <citation type="submission" date="2024-09" db="EMBL/GenBank/DDBJ databases">
        <authorList>
            <person name="Sun Q."/>
            <person name="Mori K."/>
        </authorList>
    </citation>
    <scope>NUCLEOTIDE SEQUENCE [LARGE SCALE GENOMIC DNA]</scope>
    <source>
        <strain evidence="8 9">TBRC 5777</strain>
    </source>
</reference>
<feature type="signal peptide" evidence="6">
    <location>
        <begin position="1"/>
        <end position="26"/>
    </location>
</feature>
<evidence type="ECO:0000313" key="8">
    <source>
        <dbReference type="EMBL" id="MFC0407582.1"/>
    </source>
</evidence>
<dbReference type="PANTHER" id="PTHR43101:SF1">
    <property type="entry name" value="BETA-FRUCTOSIDASE"/>
    <property type="match status" value="1"/>
</dbReference>
<dbReference type="PANTHER" id="PTHR43101">
    <property type="entry name" value="BETA-FRUCTOSIDASE"/>
    <property type="match status" value="1"/>
</dbReference>
<evidence type="ECO:0000256" key="5">
    <source>
        <dbReference type="SAM" id="MobiDB-lite"/>
    </source>
</evidence>
<protein>
    <recommendedName>
        <fullName evidence="2">beta-fructofuranosidase</fullName>
        <ecNumber evidence="2">3.2.1.26</ecNumber>
    </recommendedName>
</protein>
<feature type="region of interest" description="Disordered" evidence="5">
    <location>
        <begin position="95"/>
        <end position="118"/>
    </location>
</feature>
<keyword evidence="4" id="KW-0326">Glycosidase</keyword>
<gene>
    <name evidence="8" type="ORF">ACFFGY_04935</name>
</gene>
<dbReference type="Gene3D" id="2.115.10.20">
    <property type="entry name" value="Glycosyl hydrolase domain, family 43"/>
    <property type="match status" value="1"/>
</dbReference>
<feature type="chain" id="PRO_5045101213" description="beta-fructofuranosidase" evidence="6">
    <location>
        <begin position="27"/>
        <end position="939"/>
    </location>
</feature>
<dbReference type="CDD" id="cd08996">
    <property type="entry name" value="GH32_FFase"/>
    <property type="match status" value="1"/>
</dbReference>
<dbReference type="InterPro" id="IPR051214">
    <property type="entry name" value="GH32_Enzymes"/>
</dbReference>
<dbReference type="RefSeq" id="WP_377043296.1">
    <property type="nucleotide sequence ID" value="NZ_JBHLUN010000003.1"/>
</dbReference>
<dbReference type="Pfam" id="PF00251">
    <property type="entry name" value="Glyco_hydro_32N"/>
    <property type="match status" value="1"/>
</dbReference>
<sequence length="939" mass="100788">MPRLTRRRLLAAPLLPSLLRPAAALARGLTLGAALRPCSASAAGGSTVLVAPWIIGDGTKLRRAAPAPGSTRDGQQVVVAPDQPRFTDDGALILEPPDTGNRIRNPAHDGQEDGGPGRLARHHRLTLPGGIVRELGRTEFGGLAGTTLRLQGLSTVAGGLFYAPEDAATFRALIQRGGTWCFSNQVALLAGSLPAGALGFMRARESGPAPFSAEEGTVPVGTAPEARAPLTGALQRLRVRKTVARPDSTALDFGFVLTIPAGIPVDATIFLADAWKLEEGRFATSPSVGAALRPEDRLEALPPSGREGTLVLDLTVPERAAEERPVLRLEGTVPVELCVVPESFALVARRGAGTSAEERTGRSHNLIKGRPARVALCWSRERFAFAVGGQPLEWCPWPTPDGFTALSLGGFGGTVARLVHYDAEAGDGTLRRLSRSDTPLPDEVASRNGVADGEAGLRMRDDPNRSPLHLTSPRDKINDPNGPFWDPVRRRYHVGFQYSPTGIQRRDGVRPPEFPNPLWAHASGADLVELRFRGVWLRPGFGTPGARDCSSGSVIRNTENSPVWEKPGSFTLYHTGGGLGFAADSEDGERWQQDFTPIISPAIAAQLSGLPVTETRDPAVFDHEGTRYLVQGAKVPGQGPCLLLFRFTGRRELAFAGILYRYTAGVTLPGDEGTDRIWECADLQRDEHSGRWVMLYSIGHTIAVVGDLDPATGRFREMSRRIVDAGRSYAGKLFHDRDGHLAWISWNAENRDGDGNDAAGQDGVLSLPMRISVDAAGRLQTRFHPDVLLRRENERALARTDGAAAGFRTEAFHLLLRGRGDILVEFTDDTGVVCRARLDRAGRRFGATNQPVRDVPFASGETVTLEAIRGGSVFHLLLRGEDSGEELLVTSRAYTTPPATPLDPQRPCGTPGIRLPGGAALLSAVVADLRPASADRFTS</sequence>
<feature type="compositionally biased region" description="Basic and acidic residues" evidence="5">
    <location>
        <begin position="455"/>
        <end position="464"/>
    </location>
</feature>
<keyword evidence="9" id="KW-1185">Reference proteome</keyword>
<dbReference type="SUPFAM" id="SSF75005">
    <property type="entry name" value="Arabinanase/levansucrase/invertase"/>
    <property type="match status" value="1"/>
</dbReference>
<proteinExistence type="inferred from homology"/>
<keyword evidence="3 8" id="KW-0378">Hydrolase</keyword>
<evidence type="ECO:0000256" key="4">
    <source>
        <dbReference type="ARBA" id="ARBA00023295"/>
    </source>
</evidence>
<organism evidence="8 9">
    <name type="scientific">Roseomonas elaeocarpi</name>
    <dbReference type="NCBI Taxonomy" id="907779"/>
    <lineage>
        <taxon>Bacteria</taxon>
        <taxon>Pseudomonadati</taxon>
        <taxon>Pseudomonadota</taxon>
        <taxon>Alphaproteobacteria</taxon>
        <taxon>Acetobacterales</taxon>
        <taxon>Roseomonadaceae</taxon>
        <taxon>Roseomonas</taxon>
    </lineage>
</organism>
<evidence type="ECO:0000256" key="3">
    <source>
        <dbReference type="ARBA" id="ARBA00022801"/>
    </source>
</evidence>
<dbReference type="EMBL" id="JBHLUN010000003">
    <property type="protein sequence ID" value="MFC0407582.1"/>
    <property type="molecule type" value="Genomic_DNA"/>
</dbReference>
<accession>A0ABV6JQJ7</accession>
<dbReference type="Proteomes" id="UP001589865">
    <property type="component" value="Unassembled WGS sequence"/>
</dbReference>
<evidence type="ECO:0000313" key="9">
    <source>
        <dbReference type="Proteomes" id="UP001589865"/>
    </source>
</evidence>
<evidence type="ECO:0000259" key="7">
    <source>
        <dbReference type="Pfam" id="PF00251"/>
    </source>
</evidence>
<comment type="similarity">
    <text evidence="1">Belongs to the glycosyl hydrolase 32 family.</text>
</comment>
<evidence type="ECO:0000256" key="6">
    <source>
        <dbReference type="SAM" id="SignalP"/>
    </source>
</evidence>
<dbReference type="InterPro" id="IPR023296">
    <property type="entry name" value="Glyco_hydro_beta-prop_sf"/>
</dbReference>